<dbReference type="EMBL" id="KV426007">
    <property type="protein sequence ID" value="KZV92498.1"/>
    <property type="molecule type" value="Genomic_DNA"/>
</dbReference>
<gene>
    <name evidence="1" type="ORF">EXIGLDRAFT_73174</name>
</gene>
<evidence type="ECO:0000313" key="2">
    <source>
        <dbReference type="Proteomes" id="UP000077266"/>
    </source>
</evidence>
<dbReference type="InParanoid" id="A0A165HUZ2"/>
<accession>A0A165HUZ2</accession>
<name>A0A165HUZ2_EXIGL</name>
<organism evidence="1 2">
    <name type="scientific">Exidia glandulosa HHB12029</name>
    <dbReference type="NCBI Taxonomy" id="1314781"/>
    <lineage>
        <taxon>Eukaryota</taxon>
        <taxon>Fungi</taxon>
        <taxon>Dikarya</taxon>
        <taxon>Basidiomycota</taxon>
        <taxon>Agaricomycotina</taxon>
        <taxon>Agaricomycetes</taxon>
        <taxon>Auriculariales</taxon>
        <taxon>Exidiaceae</taxon>
        <taxon>Exidia</taxon>
    </lineage>
</organism>
<reference evidence="1 2" key="1">
    <citation type="journal article" date="2016" name="Mol. Biol. Evol.">
        <title>Comparative Genomics of Early-Diverging Mushroom-Forming Fungi Provides Insights into the Origins of Lignocellulose Decay Capabilities.</title>
        <authorList>
            <person name="Nagy L.G."/>
            <person name="Riley R."/>
            <person name="Tritt A."/>
            <person name="Adam C."/>
            <person name="Daum C."/>
            <person name="Floudas D."/>
            <person name="Sun H."/>
            <person name="Yadav J.S."/>
            <person name="Pangilinan J."/>
            <person name="Larsson K.H."/>
            <person name="Matsuura K."/>
            <person name="Barry K."/>
            <person name="Labutti K."/>
            <person name="Kuo R."/>
            <person name="Ohm R.A."/>
            <person name="Bhattacharya S.S."/>
            <person name="Shirouzu T."/>
            <person name="Yoshinaga Y."/>
            <person name="Martin F.M."/>
            <person name="Grigoriev I.V."/>
            <person name="Hibbett D.S."/>
        </authorList>
    </citation>
    <scope>NUCLEOTIDE SEQUENCE [LARGE SCALE GENOMIC DNA]</scope>
    <source>
        <strain evidence="1 2">HHB12029</strain>
    </source>
</reference>
<evidence type="ECO:0000313" key="1">
    <source>
        <dbReference type="EMBL" id="KZV92498.1"/>
    </source>
</evidence>
<sequence length="98" mass="10759">MRLALSGRCLSPVAFYLAKSAPGCGSARPKRFKSRYTARVPKDCARRQFIDLGLHMRSMGFLDSEDKCVLDEITLGAFAWPAPPSMLRGVGDAQNLNP</sequence>
<keyword evidence="2" id="KW-1185">Reference proteome</keyword>
<protein>
    <submittedName>
        <fullName evidence="1">Uncharacterized protein</fullName>
    </submittedName>
</protein>
<dbReference type="AlphaFoldDB" id="A0A165HUZ2"/>
<dbReference type="Proteomes" id="UP000077266">
    <property type="component" value="Unassembled WGS sequence"/>
</dbReference>
<proteinExistence type="predicted"/>